<evidence type="ECO:0000313" key="2">
    <source>
        <dbReference type="EMBL" id="GMI29810.1"/>
    </source>
</evidence>
<reference evidence="3" key="1">
    <citation type="journal article" date="2023" name="Commun. Biol.">
        <title>Genome analysis of Parmales, the sister group of diatoms, reveals the evolutionary specialization of diatoms from phago-mixotrophs to photoautotrophs.</title>
        <authorList>
            <person name="Ban H."/>
            <person name="Sato S."/>
            <person name="Yoshikawa S."/>
            <person name="Yamada K."/>
            <person name="Nakamura Y."/>
            <person name="Ichinomiya M."/>
            <person name="Sato N."/>
            <person name="Blanc-Mathieu R."/>
            <person name="Endo H."/>
            <person name="Kuwata A."/>
            <person name="Ogata H."/>
        </authorList>
    </citation>
    <scope>NUCLEOTIDE SEQUENCE [LARGE SCALE GENOMIC DNA]</scope>
</reference>
<gene>
    <name evidence="2" type="ORF">TrCOL_g6146</name>
</gene>
<evidence type="ECO:0000313" key="3">
    <source>
        <dbReference type="Proteomes" id="UP001165065"/>
    </source>
</evidence>
<proteinExistence type="predicted"/>
<feature type="region of interest" description="Disordered" evidence="1">
    <location>
        <begin position="1"/>
        <end position="40"/>
    </location>
</feature>
<feature type="region of interest" description="Disordered" evidence="1">
    <location>
        <begin position="145"/>
        <end position="188"/>
    </location>
</feature>
<accession>A0A9W7FZT7</accession>
<protein>
    <submittedName>
        <fullName evidence="2">Uncharacterized protein</fullName>
    </submittedName>
</protein>
<feature type="region of interest" description="Disordered" evidence="1">
    <location>
        <begin position="61"/>
        <end position="94"/>
    </location>
</feature>
<feature type="compositionally biased region" description="Low complexity" evidence="1">
    <location>
        <begin position="351"/>
        <end position="394"/>
    </location>
</feature>
<feature type="compositionally biased region" description="Basic and acidic residues" evidence="1">
    <location>
        <begin position="72"/>
        <end position="86"/>
    </location>
</feature>
<organism evidence="2 3">
    <name type="scientific">Triparma columacea</name>
    <dbReference type="NCBI Taxonomy" id="722753"/>
    <lineage>
        <taxon>Eukaryota</taxon>
        <taxon>Sar</taxon>
        <taxon>Stramenopiles</taxon>
        <taxon>Ochrophyta</taxon>
        <taxon>Bolidophyceae</taxon>
        <taxon>Parmales</taxon>
        <taxon>Triparmaceae</taxon>
        <taxon>Triparma</taxon>
    </lineage>
</organism>
<keyword evidence="3" id="KW-1185">Reference proteome</keyword>
<comment type="caution">
    <text evidence="2">The sequence shown here is derived from an EMBL/GenBank/DDBJ whole genome shotgun (WGS) entry which is preliminary data.</text>
</comment>
<dbReference type="EMBL" id="BRYA01000688">
    <property type="protein sequence ID" value="GMI29810.1"/>
    <property type="molecule type" value="Genomic_DNA"/>
</dbReference>
<feature type="region of interest" description="Disordered" evidence="1">
    <location>
        <begin position="230"/>
        <end position="257"/>
    </location>
</feature>
<evidence type="ECO:0000256" key="1">
    <source>
        <dbReference type="SAM" id="MobiDB-lite"/>
    </source>
</evidence>
<dbReference type="OrthoDB" id="201934at2759"/>
<feature type="compositionally biased region" description="Acidic residues" evidence="1">
    <location>
        <begin position="1"/>
        <end position="24"/>
    </location>
</feature>
<name>A0A9W7FZT7_9STRA</name>
<feature type="region of interest" description="Disordered" evidence="1">
    <location>
        <begin position="335"/>
        <end position="394"/>
    </location>
</feature>
<sequence length="478" mass="51907">MSDSDYADESFSEESYGDDFENDEVSPPKTFRASQPTEKVVSDLSALDELMASLDNTLEKAKAGDTVSGDDSNEKLKDVKPKKGGDEDAITLTESSKYAAATSNVRSMSDLDDLMSHLSAYDDPDQTAPADAIAANQAAKMSGKFLSWGKRGPTKEEREAKSPQLSRVVETVVGKEKTNMNTNTNNTKDETVPVEKAHQTVAVSEVREKSASPVKARVATVAAVRATEAKKVEVSKTTSAKAKQPPPPPLGPSEKASADGFIMGLLLNDLTMDEGGKPVTLGRVRASAPDSSSAARVDAATMEDVMMEQHMIPNLNYRRDGVPLEFQDELPEVLPIPIRREKGGMRGRGGKVSPPTSRSSSKSISRSTVKSSSSRSPVRSTPRTKPATATRRRVVSPVSVNVPSLYKDAFQTEYLNFLGRMREAARFAADEEEKSLEEIRMGGAIAECMREMLSDGEIMDTIMKGAFKRIERQSVSRR</sequence>
<dbReference type="Proteomes" id="UP001165065">
    <property type="component" value="Unassembled WGS sequence"/>
</dbReference>
<dbReference type="AlphaFoldDB" id="A0A9W7FZT7"/>